<accession>A0A8W7NZR8</accession>
<evidence type="ECO:0000256" key="1">
    <source>
        <dbReference type="SAM" id="Coils"/>
    </source>
</evidence>
<sequence>MNTAPQHSISVTDGTRDESGKVGQGSTTTISAVTQVREDPCDEASGRMQQGKVRATVARSTTSSSSKAESMRKLNLYKQKEIDLRRQLIELELESVKLQQSRIEQDMEEEIDEEEEVHSITDAAYTSTLIDYAVPRMVQRRAAEGRDLAKLSSTRYATMLGNEDTRADRRSKNDHNAATSDAPVPEKPAELQDAVHVRKVTKPNAEQWAAKHAVSALPPFAGEPENWVRFISSYKRSTSLCGFSEEENIERLHASLKGPALNLVEGLLILPGTLEEAL</sequence>
<dbReference type="AlphaFoldDB" id="A0A8W7NZR8"/>
<feature type="region of interest" description="Disordered" evidence="2">
    <location>
        <begin position="159"/>
        <end position="187"/>
    </location>
</feature>
<feature type="compositionally biased region" description="Polar residues" evidence="2">
    <location>
        <begin position="24"/>
        <end position="34"/>
    </location>
</feature>
<proteinExistence type="predicted"/>
<feature type="region of interest" description="Disordered" evidence="2">
    <location>
        <begin position="1"/>
        <end position="71"/>
    </location>
</feature>
<dbReference type="Proteomes" id="UP000075882">
    <property type="component" value="Unassembled WGS sequence"/>
</dbReference>
<evidence type="ECO:0000313" key="3">
    <source>
        <dbReference type="EnsemblMetazoa" id="ACOM022467-PA.1"/>
    </source>
</evidence>
<evidence type="ECO:0000256" key="2">
    <source>
        <dbReference type="SAM" id="MobiDB-lite"/>
    </source>
</evidence>
<keyword evidence="1" id="KW-0175">Coiled coil</keyword>
<feature type="coiled-coil region" evidence="1">
    <location>
        <begin position="74"/>
        <end position="113"/>
    </location>
</feature>
<name>A0A8W7NZR8_ANOCL</name>
<protein>
    <submittedName>
        <fullName evidence="3">Uncharacterized protein</fullName>
    </submittedName>
</protein>
<reference evidence="3" key="1">
    <citation type="submission" date="2022-08" db="UniProtKB">
        <authorList>
            <consortium name="EnsemblMetazoa"/>
        </authorList>
    </citation>
    <scope>IDENTIFICATION</scope>
</reference>
<feature type="compositionally biased region" description="Polar residues" evidence="2">
    <location>
        <begin position="1"/>
        <end position="13"/>
    </location>
</feature>
<dbReference type="EnsemblMetazoa" id="ACOM022467-RA">
    <property type="protein sequence ID" value="ACOM022467-PA.1"/>
    <property type="gene ID" value="ACOM022467"/>
</dbReference>
<organism evidence="3">
    <name type="scientific">Anopheles coluzzii</name>
    <name type="common">African malaria mosquito</name>
    <dbReference type="NCBI Taxonomy" id="1518534"/>
    <lineage>
        <taxon>Eukaryota</taxon>
        <taxon>Metazoa</taxon>
        <taxon>Ecdysozoa</taxon>
        <taxon>Arthropoda</taxon>
        <taxon>Hexapoda</taxon>
        <taxon>Insecta</taxon>
        <taxon>Pterygota</taxon>
        <taxon>Neoptera</taxon>
        <taxon>Endopterygota</taxon>
        <taxon>Diptera</taxon>
        <taxon>Nematocera</taxon>
        <taxon>Culicoidea</taxon>
        <taxon>Culicidae</taxon>
        <taxon>Anophelinae</taxon>
        <taxon>Anopheles</taxon>
    </lineage>
</organism>
<feature type="compositionally biased region" description="Low complexity" evidence="2">
    <location>
        <begin position="53"/>
        <end position="66"/>
    </location>
</feature>
<feature type="compositionally biased region" description="Basic and acidic residues" evidence="2">
    <location>
        <begin position="163"/>
        <end position="175"/>
    </location>
</feature>